<keyword evidence="1" id="KW-0547">Nucleotide-binding</keyword>
<accession>A0A1Y5PRY5</accession>
<dbReference type="RefSeq" id="WP_295326137.1">
    <property type="nucleotide sequence ID" value="NZ_LT598653.1"/>
</dbReference>
<dbReference type="KEGG" id="sphu:SPPYR_1652"/>
<evidence type="ECO:0000259" key="2">
    <source>
        <dbReference type="PROSITE" id="PS50975"/>
    </source>
</evidence>
<evidence type="ECO:0000256" key="1">
    <source>
        <dbReference type="PROSITE-ProRule" id="PRU00409"/>
    </source>
</evidence>
<evidence type="ECO:0000313" key="3">
    <source>
        <dbReference type="EMBL" id="SBV32772.1"/>
    </source>
</evidence>
<dbReference type="PROSITE" id="PS50975">
    <property type="entry name" value="ATP_GRASP"/>
    <property type="match status" value="1"/>
</dbReference>
<dbReference type="GO" id="GO:0046872">
    <property type="term" value="F:metal ion binding"/>
    <property type="evidence" value="ECO:0007669"/>
    <property type="project" value="InterPro"/>
</dbReference>
<reference evidence="3" key="1">
    <citation type="submission" date="2016-03" db="EMBL/GenBank/DDBJ databases">
        <authorList>
            <person name="Ploux O."/>
        </authorList>
    </citation>
    <scope>NUCLEOTIDE SEQUENCE</scope>
    <source>
        <strain evidence="3">UC10</strain>
    </source>
</reference>
<keyword evidence="1" id="KW-0067">ATP-binding</keyword>
<gene>
    <name evidence="3" type="ORF">SPPYR_1652</name>
</gene>
<dbReference type="EMBL" id="LT598653">
    <property type="protein sequence ID" value="SBV32772.1"/>
    <property type="molecule type" value="Genomic_DNA"/>
</dbReference>
<dbReference type="SUPFAM" id="SSF56059">
    <property type="entry name" value="Glutathione synthetase ATP-binding domain-like"/>
    <property type="match status" value="1"/>
</dbReference>
<organism evidence="3">
    <name type="scientific">uncultured Sphingopyxis sp</name>
    <dbReference type="NCBI Taxonomy" id="310581"/>
    <lineage>
        <taxon>Bacteria</taxon>
        <taxon>Pseudomonadati</taxon>
        <taxon>Pseudomonadota</taxon>
        <taxon>Alphaproteobacteria</taxon>
        <taxon>Sphingomonadales</taxon>
        <taxon>Sphingomonadaceae</taxon>
        <taxon>Sphingopyxis</taxon>
        <taxon>environmental samples</taxon>
    </lineage>
</organism>
<protein>
    <recommendedName>
        <fullName evidence="2">ATP-grasp domain-containing protein</fullName>
    </recommendedName>
</protein>
<dbReference type="Gene3D" id="3.30.470.20">
    <property type="entry name" value="ATP-grasp fold, B domain"/>
    <property type="match status" value="1"/>
</dbReference>
<proteinExistence type="predicted"/>
<name>A0A1Y5PRY5_9SPHN</name>
<sequence>MEMVSEKKIKSNRHAAVVFGGYVNGYSIIRELSDGGVDSIFLIDNRRSIGSFSNRISKFIKVEKDSERYIEILERISKDYEFLVIFPTADDHIEILSGIESKISEFSFLPFNERTSKKYLDKIAQYAACEKADVPFPKTFEISQKHDLKLLESMAYPVIVKPRSREDLGKDVFRNLVLNSDSDLSKNKAVLEDILLRGIKLMASEIVPGEDDTIYAYTAYRSRDGVLLNEWAGRKLSQYPQHFGVFSSASNEAPPEVVALGRKLIEAMDVIGIVEPEFKYDSRDGQYKLMEVNLRSMMWHRLGNLCGVRLQLSQWKDALGLNVDRDHQETEKKIHLVYMKHEILNLLSDRKYFPTFWRNLRGAQERHFAIFNWKDPMPAICDIPYLMLAAVRLCLRR</sequence>
<dbReference type="AlphaFoldDB" id="A0A1Y5PRY5"/>
<dbReference type="InterPro" id="IPR011761">
    <property type="entry name" value="ATP-grasp"/>
</dbReference>
<dbReference type="GO" id="GO:0005524">
    <property type="term" value="F:ATP binding"/>
    <property type="evidence" value="ECO:0007669"/>
    <property type="project" value="UniProtKB-UniRule"/>
</dbReference>
<feature type="domain" description="ATP-grasp" evidence="2">
    <location>
        <begin position="126"/>
        <end position="319"/>
    </location>
</feature>